<reference evidence="1" key="1">
    <citation type="submission" date="2018-02" db="EMBL/GenBank/DDBJ databases">
        <title>Rhizophora mucronata_Transcriptome.</title>
        <authorList>
            <person name="Meera S.P."/>
            <person name="Sreeshan A."/>
            <person name="Augustine A."/>
        </authorList>
    </citation>
    <scope>NUCLEOTIDE SEQUENCE</scope>
    <source>
        <tissue evidence="1">Leaf</tissue>
    </source>
</reference>
<dbReference type="EMBL" id="GGEC01057373">
    <property type="protein sequence ID" value="MBX37857.1"/>
    <property type="molecule type" value="Transcribed_RNA"/>
</dbReference>
<evidence type="ECO:0000313" key="1">
    <source>
        <dbReference type="EMBL" id="MBX37857.1"/>
    </source>
</evidence>
<accession>A0A2P2N5S1</accession>
<dbReference type="AlphaFoldDB" id="A0A2P2N5S1"/>
<organism evidence="1">
    <name type="scientific">Rhizophora mucronata</name>
    <name type="common">Asiatic mangrove</name>
    <dbReference type="NCBI Taxonomy" id="61149"/>
    <lineage>
        <taxon>Eukaryota</taxon>
        <taxon>Viridiplantae</taxon>
        <taxon>Streptophyta</taxon>
        <taxon>Embryophyta</taxon>
        <taxon>Tracheophyta</taxon>
        <taxon>Spermatophyta</taxon>
        <taxon>Magnoliopsida</taxon>
        <taxon>eudicotyledons</taxon>
        <taxon>Gunneridae</taxon>
        <taxon>Pentapetalae</taxon>
        <taxon>rosids</taxon>
        <taxon>fabids</taxon>
        <taxon>Malpighiales</taxon>
        <taxon>Rhizophoraceae</taxon>
        <taxon>Rhizophora</taxon>
    </lineage>
</organism>
<protein>
    <submittedName>
        <fullName evidence="1">Uncharacterized protein</fullName>
    </submittedName>
</protein>
<proteinExistence type="predicted"/>
<name>A0A2P2N5S1_RHIMU</name>
<sequence length="69" mass="7639">MGSPISPHSKGLTTFSTHERFDTVLPLVMRLKGSKIFERLCSRVINVVLATRCAAIARKPKHACWLSSS</sequence>